<keyword evidence="7" id="KW-1185">Reference proteome</keyword>
<dbReference type="SUPFAM" id="SSF51316">
    <property type="entry name" value="Mss4-like"/>
    <property type="match status" value="2"/>
</dbReference>
<evidence type="ECO:0000256" key="2">
    <source>
        <dbReference type="ARBA" id="ARBA00022723"/>
    </source>
</evidence>
<keyword evidence="3" id="KW-0862">Zinc</keyword>
<keyword evidence="2" id="KW-0479">Metal-binding</keyword>
<protein>
    <submittedName>
        <fullName evidence="6">GFA family protein</fullName>
    </submittedName>
</protein>
<dbReference type="Gene3D" id="3.90.1590.10">
    <property type="entry name" value="glutathione-dependent formaldehyde- activating enzyme (gfa)"/>
    <property type="match status" value="2"/>
</dbReference>
<dbReference type="RefSeq" id="WP_263720340.1">
    <property type="nucleotide sequence ID" value="NZ_JAOWLA010000003.1"/>
</dbReference>
<sequence>MERGEHHQGGCLCGGVAFETQGPLRAVVACHCSQCRQTSGHVWAATSVALDRFRLIADTTLGWYDSSTAARRGFCRRCGASLFWKPAAEERIAIAAGALDGPTGLALARHIHVEDAGDYYAPEGPPPAAAAEPPLRLDCGCLCGGVSFELPGPAGAITACHCTQCRKLSGHFSASFDAQEAAVLWHRRETLAEYETPAKARRGFCTRCGSSLWFRSAEGAFSIEAGAVRGATGGRLSCHIFTRAKGDYYEIDDGLPQSLGD</sequence>
<organism evidence="6 7">
    <name type="scientific">Albidovulum sediminicola</name>
    <dbReference type="NCBI Taxonomy" id="2984331"/>
    <lineage>
        <taxon>Bacteria</taxon>
        <taxon>Pseudomonadati</taxon>
        <taxon>Pseudomonadota</taxon>
        <taxon>Alphaproteobacteria</taxon>
        <taxon>Rhodobacterales</taxon>
        <taxon>Paracoccaceae</taxon>
        <taxon>Albidovulum</taxon>
    </lineage>
</organism>
<comment type="caution">
    <text evidence="6">The sequence shown here is derived from an EMBL/GenBank/DDBJ whole genome shotgun (WGS) entry which is preliminary data.</text>
</comment>
<name>A0ABT2YYC1_9RHOB</name>
<evidence type="ECO:0000256" key="3">
    <source>
        <dbReference type="ARBA" id="ARBA00022833"/>
    </source>
</evidence>
<evidence type="ECO:0000256" key="1">
    <source>
        <dbReference type="ARBA" id="ARBA00005495"/>
    </source>
</evidence>
<evidence type="ECO:0000259" key="5">
    <source>
        <dbReference type="PROSITE" id="PS51891"/>
    </source>
</evidence>
<reference evidence="6 7" key="1">
    <citation type="submission" date="2022-10" db="EMBL/GenBank/DDBJ databases">
        <title>Defluviimonas sp. nov., isolated from ocean surface water.</title>
        <authorList>
            <person name="He W."/>
            <person name="Wang L."/>
            <person name="Zhang D.-F."/>
        </authorList>
    </citation>
    <scope>NUCLEOTIDE SEQUENCE [LARGE SCALE GENOMIC DNA]</scope>
    <source>
        <strain evidence="6 7">WL0075</strain>
    </source>
</reference>
<keyword evidence="4" id="KW-0456">Lyase</keyword>
<dbReference type="PANTHER" id="PTHR33337:SF40">
    <property type="entry name" value="CENP-V_GFA DOMAIN-CONTAINING PROTEIN-RELATED"/>
    <property type="match status" value="1"/>
</dbReference>
<evidence type="ECO:0000313" key="6">
    <source>
        <dbReference type="EMBL" id="MCV2863869.1"/>
    </source>
</evidence>
<dbReference type="PROSITE" id="PS51891">
    <property type="entry name" value="CENP_V_GFA"/>
    <property type="match status" value="2"/>
</dbReference>
<dbReference type="EMBL" id="JAOWLA010000003">
    <property type="protein sequence ID" value="MCV2863869.1"/>
    <property type="molecule type" value="Genomic_DNA"/>
</dbReference>
<dbReference type="Pfam" id="PF04828">
    <property type="entry name" value="GFA"/>
    <property type="match status" value="2"/>
</dbReference>
<proteinExistence type="inferred from homology"/>
<dbReference type="InterPro" id="IPR011057">
    <property type="entry name" value="Mss4-like_sf"/>
</dbReference>
<dbReference type="InterPro" id="IPR006913">
    <property type="entry name" value="CENP-V/GFA"/>
</dbReference>
<comment type="similarity">
    <text evidence="1">Belongs to the Gfa family.</text>
</comment>
<accession>A0ABT2YYC1</accession>
<feature type="domain" description="CENP-V/GFA" evidence="5">
    <location>
        <begin position="7"/>
        <end position="120"/>
    </location>
</feature>
<dbReference type="PANTHER" id="PTHR33337">
    <property type="entry name" value="GFA DOMAIN-CONTAINING PROTEIN"/>
    <property type="match status" value="1"/>
</dbReference>
<feature type="domain" description="CENP-V/GFA" evidence="5">
    <location>
        <begin position="137"/>
        <end position="250"/>
    </location>
</feature>
<evidence type="ECO:0000313" key="7">
    <source>
        <dbReference type="Proteomes" id="UP001652503"/>
    </source>
</evidence>
<gene>
    <name evidence="6" type="ORF">OE647_03840</name>
</gene>
<evidence type="ECO:0000256" key="4">
    <source>
        <dbReference type="ARBA" id="ARBA00023239"/>
    </source>
</evidence>
<dbReference type="Proteomes" id="UP001652503">
    <property type="component" value="Unassembled WGS sequence"/>
</dbReference>